<dbReference type="Gene3D" id="3.20.20.80">
    <property type="entry name" value="Glycosidases"/>
    <property type="match status" value="1"/>
</dbReference>
<keyword evidence="6" id="KW-1185">Reference proteome</keyword>
<organism evidence="5 6">
    <name type="scientific">Pedobacter ginsengisoli</name>
    <dbReference type="NCBI Taxonomy" id="363852"/>
    <lineage>
        <taxon>Bacteria</taxon>
        <taxon>Pseudomonadati</taxon>
        <taxon>Bacteroidota</taxon>
        <taxon>Sphingobacteriia</taxon>
        <taxon>Sphingobacteriales</taxon>
        <taxon>Sphingobacteriaceae</taxon>
        <taxon>Pedobacter</taxon>
    </lineage>
</organism>
<dbReference type="Pfam" id="PF00150">
    <property type="entry name" value="Cellulase"/>
    <property type="match status" value="1"/>
</dbReference>
<dbReference type="InterPro" id="IPR001547">
    <property type="entry name" value="Glyco_hydro_5"/>
</dbReference>
<dbReference type="InterPro" id="IPR017853">
    <property type="entry name" value="GH"/>
</dbReference>
<evidence type="ECO:0000313" key="6">
    <source>
        <dbReference type="Proteomes" id="UP000223749"/>
    </source>
</evidence>
<evidence type="ECO:0000259" key="4">
    <source>
        <dbReference type="Pfam" id="PF00150"/>
    </source>
</evidence>
<dbReference type="KEGG" id="pgs:CPT03_02395"/>
<name>A0A2D1U1L8_9SPHI</name>
<gene>
    <name evidence="5" type="ORF">CPT03_02395</name>
</gene>
<dbReference type="SUPFAM" id="SSF51445">
    <property type="entry name" value="(Trans)glycosidases"/>
    <property type="match status" value="1"/>
</dbReference>
<evidence type="ECO:0000256" key="2">
    <source>
        <dbReference type="ARBA" id="ARBA00023295"/>
    </source>
</evidence>
<reference evidence="5 6" key="1">
    <citation type="submission" date="2017-10" db="EMBL/GenBank/DDBJ databases">
        <title>Whole genome of Pedobacter ginsengisoli T01R-27 isolated from tomato rhizosphere.</title>
        <authorList>
            <person name="Weon H.-Y."/>
            <person name="Lee S.A."/>
            <person name="Sang M.K."/>
            <person name="Song J."/>
        </authorList>
    </citation>
    <scope>NUCLEOTIDE SEQUENCE [LARGE SCALE GENOMIC DNA]</scope>
    <source>
        <strain evidence="5 6">T01R-27</strain>
    </source>
</reference>
<dbReference type="GO" id="GO:0004553">
    <property type="term" value="F:hydrolase activity, hydrolyzing O-glycosyl compounds"/>
    <property type="evidence" value="ECO:0007669"/>
    <property type="project" value="InterPro"/>
</dbReference>
<dbReference type="PANTHER" id="PTHR34142">
    <property type="entry name" value="ENDO-BETA-1,4-GLUCANASE A"/>
    <property type="match status" value="1"/>
</dbReference>
<comment type="similarity">
    <text evidence="3">Belongs to the glycosyl hydrolase 5 (cellulase A) family.</text>
</comment>
<dbReference type="RefSeq" id="WP_099437345.1">
    <property type="nucleotide sequence ID" value="NZ_CP024091.1"/>
</dbReference>
<dbReference type="AlphaFoldDB" id="A0A2D1U1L8"/>
<keyword evidence="1 3" id="KW-0378">Hydrolase</keyword>
<dbReference type="Proteomes" id="UP000223749">
    <property type="component" value="Chromosome"/>
</dbReference>
<feature type="domain" description="Glycoside hydrolase family 5" evidence="4">
    <location>
        <begin position="47"/>
        <end position="294"/>
    </location>
</feature>
<dbReference type="OrthoDB" id="154460at2"/>
<evidence type="ECO:0000256" key="3">
    <source>
        <dbReference type="RuleBase" id="RU361153"/>
    </source>
</evidence>
<accession>A0A2D1U1L8</accession>
<protein>
    <submittedName>
        <fullName evidence="5">Glycosyl hydrolase family 5</fullName>
    </submittedName>
</protein>
<sequence>MVAGKPCTLQSIGVIILFLWSITFCKAQDANPVSVHGALKVQSGKILDSHNKPPQLRGISLSWSAWGGRKYYNHEVVSWLKTDFKINLLRVAMAVEPDGGYLKDPIGQERLITTVIDAAIKEGIYVLIDWHDHHANLNIKEAKTFFKKISAKYSGVPNIIYEIWNEPERVEWKVVKDYAMEVITEIRKNDKENIIVVGSPNWDQDIDIAAKDPIKGFKNIAYSFHFYASDPNHQEKLMNKADHAIARGLPIMVTEWGVGEANGNGVFDVQKSDGWMNWMEKHKLSSANWNLTDKKETTALLLPGASASGQWPSTMLTPAGIYIRQWLIKLNKN</sequence>
<keyword evidence="2 3" id="KW-0326">Glycosidase</keyword>
<dbReference type="EMBL" id="CP024091">
    <property type="protein sequence ID" value="ATP55394.1"/>
    <property type="molecule type" value="Genomic_DNA"/>
</dbReference>
<evidence type="ECO:0000256" key="1">
    <source>
        <dbReference type="ARBA" id="ARBA00022801"/>
    </source>
</evidence>
<evidence type="ECO:0000313" key="5">
    <source>
        <dbReference type="EMBL" id="ATP55394.1"/>
    </source>
</evidence>
<dbReference type="GO" id="GO:0000272">
    <property type="term" value="P:polysaccharide catabolic process"/>
    <property type="evidence" value="ECO:0007669"/>
    <property type="project" value="InterPro"/>
</dbReference>
<proteinExistence type="inferred from homology"/>
<dbReference type="PANTHER" id="PTHR34142:SF1">
    <property type="entry name" value="GLYCOSIDE HYDROLASE FAMILY 5 DOMAIN-CONTAINING PROTEIN"/>
    <property type="match status" value="1"/>
</dbReference>